<dbReference type="AlphaFoldDB" id="A0A2T4U9W8"/>
<keyword evidence="2" id="KW-1185">Reference proteome</keyword>
<proteinExistence type="predicted"/>
<evidence type="ECO:0000313" key="2">
    <source>
        <dbReference type="Proteomes" id="UP000240509"/>
    </source>
</evidence>
<dbReference type="Proteomes" id="UP000240509">
    <property type="component" value="Unassembled WGS sequence"/>
</dbReference>
<comment type="caution">
    <text evidence="1">The sequence shown here is derived from an EMBL/GenBank/DDBJ whole genome shotgun (WGS) entry which is preliminary data.</text>
</comment>
<sequence>MVNEALINLFTNHETSSVNNPLINECSLRQTLTNLLSQTIRPFPLLFLYCKNFSAAEGTDLQESIDYLHMICILL</sequence>
<evidence type="ECO:0000313" key="1">
    <source>
        <dbReference type="EMBL" id="PTL40181.1"/>
    </source>
</evidence>
<organism evidence="1 2">
    <name type="scientific">Alkalicoccus saliphilus</name>
    <dbReference type="NCBI Taxonomy" id="200989"/>
    <lineage>
        <taxon>Bacteria</taxon>
        <taxon>Bacillati</taxon>
        <taxon>Bacillota</taxon>
        <taxon>Bacilli</taxon>
        <taxon>Bacillales</taxon>
        <taxon>Bacillaceae</taxon>
        <taxon>Alkalicoccus</taxon>
    </lineage>
</organism>
<name>A0A2T4U9W8_9BACI</name>
<accession>A0A2T4U9W8</accession>
<gene>
    <name evidence="1" type="ORF">C6Y45_02030</name>
</gene>
<protein>
    <submittedName>
        <fullName evidence="1">Uncharacterized protein</fullName>
    </submittedName>
</protein>
<dbReference type="EMBL" id="PZJJ01000002">
    <property type="protein sequence ID" value="PTL40181.1"/>
    <property type="molecule type" value="Genomic_DNA"/>
</dbReference>
<reference evidence="1 2" key="1">
    <citation type="submission" date="2018-03" db="EMBL/GenBank/DDBJ databases">
        <title>Alkalicoccus saliphilus sp. nov., isolated from a mineral pool.</title>
        <authorList>
            <person name="Zhao B."/>
        </authorList>
    </citation>
    <scope>NUCLEOTIDE SEQUENCE [LARGE SCALE GENOMIC DNA]</scope>
    <source>
        <strain evidence="1 2">6AG</strain>
    </source>
</reference>